<dbReference type="EMBL" id="JAQYXP010000004">
    <property type="protein sequence ID" value="MEN3237741.1"/>
    <property type="molecule type" value="Genomic_DNA"/>
</dbReference>
<keyword evidence="5" id="KW-1185">Reference proteome</keyword>
<organism evidence="4 5">
    <name type="scientific">Methylobacterium ajmalii</name>
    <dbReference type="NCBI Taxonomy" id="2738439"/>
    <lineage>
        <taxon>Bacteria</taxon>
        <taxon>Pseudomonadati</taxon>
        <taxon>Pseudomonadota</taxon>
        <taxon>Alphaproteobacteria</taxon>
        <taxon>Hyphomicrobiales</taxon>
        <taxon>Methylobacteriaceae</taxon>
        <taxon>Methylobacterium</taxon>
    </lineage>
</organism>
<evidence type="ECO:0000313" key="4">
    <source>
        <dbReference type="EMBL" id="MEN3237741.1"/>
    </source>
</evidence>
<dbReference type="InterPro" id="IPR010998">
    <property type="entry name" value="Integrase_recombinase_N"/>
</dbReference>
<keyword evidence="3" id="KW-0238">DNA-binding</keyword>
<accession>A0ABV0A2P8</accession>
<dbReference type="SUPFAM" id="SSF56349">
    <property type="entry name" value="DNA breaking-rejoining enzymes"/>
    <property type="match status" value="1"/>
</dbReference>
<evidence type="ECO:0000256" key="1">
    <source>
        <dbReference type="ARBA" id="ARBA00008857"/>
    </source>
</evidence>
<dbReference type="PANTHER" id="PTHR30629:SF2">
    <property type="entry name" value="PROPHAGE INTEGRASE INTS-RELATED"/>
    <property type="match status" value="1"/>
</dbReference>
<comment type="caution">
    <text evidence="4">The sequence shown here is derived from an EMBL/GenBank/DDBJ whole genome shotgun (WGS) entry which is preliminary data.</text>
</comment>
<proteinExistence type="inferred from homology"/>
<evidence type="ECO:0000256" key="3">
    <source>
        <dbReference type="ARBA" id="ARBA00023125"/>
    </source>
</evidence>
<comment type="similarity">
    <text evidence="1">Belongs to the 'phage' integrase family.</text>
</comment>
<evidence type="ECO:0000313" key="5">
    <source>
        <dbReference type="Proteomes" id="UP001407347"/>
    </source>
</evidence>
<reference evidence="4 5" key="1">
    <citation type="journal article" date="2023" name="PLoS ONE">
        <title>Complete genome assembly of Hawai'i environmental nontuberculous mycobacteria reveals unexpected co-isolation with methylobacteria.</title>
        <authorList>
            <person name="Hendrix J."/>
            <person name="Epperson L.E."/>
            <person name="Tong E.I."/>
            <person name="Chan Y.L."/>
            <person name="Hasan N.A."/>
            <person name="Dawrs S.N."/>
            <person name="Norton G.J."/>
            <person name="Virdi R."/>
            <person name="Crooks J.L."/>
            <person name="Chan E.D."/>
            <person name="Honda J.R."/>
            <person name="Strong M."/>
        </authorList>
    </citation>
    <scope>NUCLEOTIDE SEQUENCE [LARGE SCALE GENOMIC DNA]</scope>
    <source>
        <strain evidence="4 5">NJH_HI04-1</strain>
    </source>
</reference>
<dbReference type="Gene3D" id="1.10.150.130">
    <property type="match status" value="1"/>
</dbReference>
<sequence>MAIPNTWTRERVHLKQGHLNKASEMVARGAFTGRGHEWADTKVPGLVLRVGRQGGAWYLKTESKTVRLADMSLPLKAAREAAERTKADLKSGLGVQKINLMTWEAAHERGFTLANARDAAFPETEEEPSDEHRREYGPWEYQDLVDLYLAEKLPTLSPKWAAQFERHLRRTVDSGMLKRKLVRAIEAKDLLHARDRVRKAHTLSAAADSVEAMKAALDWALGEYAHLAGLEKLEYPWWRVKVKVKYKPNTRDHTPRLDELVRTLIVAERYRALGGTAKETTDAVLGALWATVLTGQRVGALTGTRRAAVIPWEDGPAGWMIWTWTGAEMKKAGGSPRPHAIPMPPQALAAIARFDADPTSPFLFPSTVPGQPLVGNALTQLFARLQGKEKAGKKSGKTEQAGLTVRPEGDLFERYGIRPWIRHDVRRSMPTYLDMHRLAGSGSAILAHRKAKGGSDGSQEAELAQAMTLKHYLHGQRLELKRPGMECWIKAVLEAYEAEKARLGA</sequence>
<protein>
    <recommendedName>
        <fullName evidence="6">Integrase DNA-binding domain-containing protein</fullName>
    </recommendedName>
</protein>
<keyword evidence="2" id="KW-0229">DNA integration</keyword>
<dbReference type="Proteomes" id="UP001407347">
    <property type="component" value="Unassembled WGS sequence"/>
</dbReference>
<gene>
    <name evidence="4" type="ORF">PUR29_30045</name>
</gene>
<dbReference type="InterPro" id="IPR011010">
    <property type="entry name" value="DNA_brk_join_enz"/>
</dbReference>
<evidence type="ECO:0008006" key="6">
    <source>
        <dbReference type="Google" id="ProtNLM"/>
    </source>
</evidence>
<dbReference type="PANTHER" id="PTHR30629">
    <property type="entry name" value="PROPHAGE INTEGRASE"/>
    <property type="match status" value="1"/>
</dbReference>
<name>A0ABV0A2P8_9HYPH</name>
<evidence type="ECO:0000256" key="2">
    <source>
        <dbReference type="ARBA" id="ARBA00022908"/>
    </source>
</evidence>
<dbReference type="InterPro" id="IPR050808">
    <property type="entry name" value="Phage_Integrase"/>
</dbReference>
<dbReference type="RefSeq" id="WP_145984650.1">
    <property type="nucleotide sequence ID" value="NZ_JAQYXP010000004.1"/>
</dbReference>